<dbReference type="GO" id="GO:0000981">
    <property type="term" value="F:DNA-binding transcription factor activity, RNA polymerase II-specific"/>
    <property type="evidence" value="ECO:0007669"/>
    <property type="project" value="InterPro"/>
</dbReference>
<evidence type="ECO:0000256" key="5">
    <source>
        <dbReference type="ARBA" id="ARBA00023242"/>
    </source>
</evidence>
<dbReference type="Proteomes" id="UP001149074">
    <property type="component" value="Unassembled WGS sequence"/>
</dbReference>
<dbReference type="PROSITE" id="PS50048">
    <property type="entry name" value="ZN2_CY6_FUNGAL_2"/>
    <property type="match status" value="1"/>
</dbReference>
<organism evidence="7 8">
    <name type="scientific">Penicillium argentinense</name>
    <dbReference type="NCBI Taxonomy" id="1131581"/>
    <lineage>
        <taxon>Eukaryota</taxon>
        <taxon>Fungi</taxon>
        <taxon>Dikarya</taxon>
        <taxon>Ascomycota</taxon>
        <taxon>Pezizomycotina</taxon>
        <taxon>Eurotiomycetes</taxon>
        <taxon>Eurotiomycetidae</taxon>
        <taxon>Eurotiales</taxon>
        <taxon>Aspergillaceae</taxon>
        <taxon>Penicillium</taxon>
    </lineage>
</organism>
<reference evidence="7" key="1">
    <citation type="submission" date="2022-11" db="EMBL/GenBank/DDBJ databases">
        <authorList>
            <person name="Petersen C."/>
        </authorList>
    </citation>
    <scope>NUCLEOTIDE SEQUENCE</scope>
    <source>
        <strain evidence="7">IBT 30761</strain>
    </source>
</reference>
<dbReference type="PANTHER" id="PTHR37534">
    <property type="entry name" value="TRANSCRIPTIONAL ACTIVATOR PROTEIN UGA3"/>
    <property type="match status" value="1"/>
</dbReference>
<dbReference type="OrthoDB" id="407832at2759"/>
<keyword evidence="3" id="KW-0238">DNA-binding</keyword>
<dbReference type="Pfam" id="PF00172">
    <property type="entry name" value="Zn_clus"/>
    <property type="match status" value="1"/>
</dbReference>
<comment type="subcellular location">
    <subcellularLocation>
        <location evidence="1">Nucleus</location>
    </subcellularLocation>
</comment>
<keyword evidence="2" id="KW-0805">Transcription regulation</keyword>
<keyword evidence="4" id="KW-0804">Transcription</keyword>
<keyword evidence="5" id="KW-0539">Nucleus</keyword>
<name>A0A9W9EYR5_9EURO</name>
<keyword evidence="8" id="KW-1185">Reference proteome</keyword>
<dbReference type="Pfam" id="PF11951">
    <property type="entry name" value="Fungal_trans_2"/>
    <property type="match status" value="1"/>
</dbReference>
<dbReference type="InterPro" id="IPR021858">
    <property type="entry name" value="Fun_TF"/>
</dbReference>
<dbReference type="GeneID" id="81360616"/>
<evidence type="ECO:0000313" key="8">
    <source>
        <dbReference type="Proteomes" id="UP001149074"/>
    </source>
</evidence>
<evidence type="ECO:0000256" key="4">
    <source>
        <dbReference type="ARBA" id="ARBA00023163"/>
    </source>
</evidence>
<evidence type="ECO:0000256" key="2">
    <source>
        <dbReference type="ARBA" id="ARBA00023015"/>
    </source>
</evidence>
<dbReference type="InterPro" id="IPR001138">
    <property type="entry name" value="Zn2Cys6_DnaBD"/>
</dbReference>
<dbReference type="SMART" id="SM00066">
    <property type="entry name" value="GAL4"/>
    <property type="match status" value="1"/>
</dbReference>
<dbReference type="InterPro" id="IPR036864">
    <property type="entry name" value="Zn2-C6_fun-type_DNA-bd_sf"/>
</dbReference>
<gene>
    <name evidence="7" type="ORF">N7532_009146</name>
</gene>
<accession>A0A9W9EYR5</accession>
<dbReference type="GO" id="GO:0005634">
    <property type="term" value="C:nucleus"/>
    <property type="evidence" value="ECO:0007669"/>
    <property type="project" value="UniProtKB-SubCell"/>
</dbReference>
<dbReference type="GO" id="GO:0045944">
    <property type="term" value="P:positive regulation of transcription by RNA polymerase II"/>
    <property type="evidence" value="ECO:0007669"/>
    <property type="project" value="TreeGrafter"/>
</dbReference>
<evidence type="ECO:0000259" key="6">
    <source>
        <dbReference type="PROSITE" id="PS50048"/>
    </source>
</evidence>
<dbReference type="EMBL" id="JAPQKI010000009">
    <property type="protein sequence ID" value="KAJ5090462.1"/>
    <property type="molecule type" value="Genomic_DNA"/>
</dbReference>
<dbReference type="PANTHER" id="PTHR37534:SF2">
    <property type="entry name" value="N-ACETYLTRANSFERASE DOMAIN-CONTAINING PROTEIN"/>
    <property type="match status" value="1"/>
</dbReference>
<reference evidence="7" key="2">
    <citation type="journal article" date="2023" name="IMA Fungus">
        <title>Comparative genomic study of the Penicillium genus elucidates a diverse pangenome and 15 lateral gene transfer events.</title>
        <authorList>
            <person name="Petersen C."/>
            <person name="Sorensen T."/>
            <person name="Nielsen M.R."/>
            <person name="Sondergaard T.E."/>
            <person name="Sorensen J.L."/>
            <person name="Fitzpatrick D.A."/>
            <person name="Frisvad J.C."/>
            <person name="Nielsen K.L."/>
        </authorList>
    </citation>
    <scope>NUCLEOTIDE SEQUENCE</scope>
    <source>
        <strain evidence="7">IBT 30761</strain>
    </source>
</reference>
<proteinExistence type="predicted"/>
<evidence type="ECO:0000256" key="1">
    <source>
        <dbReference type="ARBA" id="ARBA00004123"/>
    </source>
</evidence>
<comment type="caution">
    <text evidence="7">The sequence shown here is derived from an EMBL/GenBank/DDBJ whole genome shotgun (WGS) entry which is preliminary data.</text>
</comment>
<evidence type="ECO:0000256" key="3">
    <source>
        <dbReference type="ARBA" id="ARBA00023125"/>
    </source>
</evidence>
<dbReference type="CDD" id="cd00067">
    <property type="entry name" value="GAL4"/>
    <property type="match status" value="1"/>
</dbReference>
<dbReference type="GO" id="GO:0008270">
    <property type="term" value="F:zinc ion binding"/>
    <property type="evidence" value="ECO:0007669"/>
    <property type="project" value="InterPro"/>
</dbReference>
<feature type="domain" description="Zn(2)-C6 fungal-type" evidence="6">
    <location>
        <begin position="9"/>
        <end position="39"/>
    </location>
</feature>
<dbReference type="GO" id="GO:0000976">
    <property type="term" value="F:transcription cis-regulatory region binding"/>
    <property type="evidence" value="ECO:0007669"/>
    <property type="project" value="TreeGrafter"/>
</dbReference>
<dbReference type="AlphaFoldDB" id="A0A9W9EYR5"/>
<sequence>MPRQFLRDRCKECRERRVRCDGKHPTCSSCQKRNRRCHWPSADRPSPAPESSVSRLESLVSTKDPKAALKDFDNFRLYQNYVFNLAAWYDLNDRQRHFTDVVPVRARDSPLLLSAILAFSAINLAHRKNGEEKMGSVAEFYHLESVEMLLEITRNGPMGYQSKSDTLAAICLLRSYEIISGTPLTHAAFWNYLREDITMALIERRKLMIELTDDHFAKTRKSDDEEANAVTVLLGQTINLCFDEKPLDVDRWMSLNRSLGDWEKSLPGSFEPITDMILPRAESRPDAFPLYGTLHGWHAAARQYYKTASMILLLATPPESSTATTAIGNMRQFANLTLALELSSSEICALALSSESEAVWVNSFGPIAFCGRWLRGQRKRDAVIKGVLYWGAQTGWPVTPVVQSLQGDS</sequence>
<dbReference type="RefSeq" id="XP_056472443.1">
    <property type="nucleotide sequence ID" value="XM_056621637.1"/>
</dbReference>
<dbReference type="SUPFAM" id="SSF57701">
    <property type="entry name" value="Zn2/Cys6 DNA-binding domain"/>
    <property type="match status" value="1"/>
</dbReference>
<protein>
    <recommendedName>
        <fullName evidence="6">Zn(2)-C6 fungal-type domain-containing protein</fullName>
    </recommendedName>
</protein>
<evidence type="ECO:0000313" key="7">
    <source>
        <dbReference type="EMBL" id="KAJ5090462.1"/>
    </source>
</evidence>
<dbReference type="Gene3D" id="4.10.240.10">
    <property type="entry name" value="Zn(2)-C6 fungal-type DNA-binding domain"/>
    <property type="match status" value="1"/>
</dbReference>